<dbReference type="Proteomes" id="UP001216390">
    <property type="component" value="Chromosome"/>
</dbReference>
<comment type="similarity">
    <text evidence="1">Belongs to the Gfo/Idh/MocA family.</text>
</comment>
<dbReference type="KEGG" id="ima:PO878_15020"/>
<dbReference type="InterPro" id="IPR050424">
    <property type="entry name" value="Gfo-Idh-MocA_inositol_DH"/>
</dbReference>
<dbReference type="InterPro" id="IPR036291">
    <property type="entry name" value="NAD(P)-bd_dom_sf"/>
</dbReference>
<dbReference type="InterPro" id="IPR004104">
    <property type="entry name" value="Gfo/Idh/MocA-like_OxRdtase_C"/>
</dbReference>
<evidence type="ECO:0000259" key="3">
    <source>
        <dbReference type="Pfam" id="PF02894"/>
    </source>
</evidence>
<proteinExistence type="inferred from homology"/>
<evidence type="ECO:0000313" key="5">
    <source>
        <dbReference type="Proteomes" id="UP001216390"/>
    </source>
</evidence>
<feature type="domain" description="Gfo/Idh/MocA-like oxidoreductase C-terminal" evidence="3">
    <location>
        <begin position="145"/>
        <end position="356"/>
    </location>
</feature>
<keyword evidence="5" id="KW-1185">Reference proteome</keyword>
<feature type="domain" description="Gfo/Idh/MocA-like oxidoreductase N-terminal" evidence="2">
    <location>
        <begin position="7"/>
        <end position="129"/>
    </location>
</feature>
<dbReference type="PANTHER" id="PTHR43593">
    <property type="match status" value="1"/>
</dbReference>
<sequence>MAAPPPVRYGLVGTGMMGVEHLWNLQHVPGAEITAIADPHPGSRDLADLAAGEGRATFAHFADHRALLEADLCDVVVVATPNHTHLPVLLDVLAHPVHVLVEKPLTTTVEGCRQVLAAAEGREQLVWVGLEYRYMPPVARLIAEVRAGAVGTPRMVAIREHRFPFLRKVGDWNRFSRNTGGTLVEKCCHFFDLMAHVLDDEPVRVLASGAQDVNHLDEVYDGEVPDILDNAFVVVDFAGGARASLDLCMFAEGSENQEEVSVVGDAGKVEAFLPSCEVRVGARATVREGVTREVVHDDRVAYEGFHHGSSYLEHLDLIDAVRSGGRAGVGLREGLMSVAVGVAAHRSIDEGRAVTVDEVLAD</sequence>
<dbReference type="GO" id="GO:0000166">
    <property type="term" value="F:nucleotide binding"/>
    <property type="evidence" value="ECO:0007669"/>
    <property type="project" value="InterPro"/>
</dbReference>
<evidence type="ECO:0000259" key="2">
    <source>
        <dbReference type="Pfam" id="PF01408"/>
    </source>
</evidence>
<dbReference type="RefSeq" id="WP_272735339.1">
    <property type="nucleotide sequence ID" value="NZ_CP116942.1"/>
</dbReference>
<dbReference type="SUPFAM" id="SSF55347">
    <property type="entry name" value="Glyceraldehyde-3-phosphate dehydrogenase-like, C-terminal domain"/>
    <property type="match status" value="1"/>
</dbReference>
<dbReference type="SUPFAM" id="SSF51735">
    <property type="entry name" value="NAD(P)-binding Rossmann-fold domains"/>
    <property type="match status" value="1"/>
</dbReference>
<dbReference type="InterPro" id="IPR000683">
    <property type="entry name" value="Gfo/Idh/MocA-like_OxRdtase_N"/>
</dbReference>
<dbReference type="Gene3D" id="3.40.50.720">
    <property type="entry name" value="NAD(P)-binding Rossmann-like Domain"/>
    <property type="match status" value="1"/>
</dbReference>
<name>A0AAF0BU82_9ACTN</name>
<evidence type="ECO:0000313" key="4">
    <source>
        <dbReference type="EMBL" id="WCO65813.1"/>
    </source>
</evidence>
<dbReference type="Gene3D" id="3.30.360.10">
    <property type="entry name" value="Dihydrodipicolinate Reductase, domain 2"/>
    <property type="match status" value="1"/>
</dbReference>
<dbReference type="Pfam" id="PF02894">
    <property type="entry name" value="GFO_IDH_MocA_C"/>
    <property type="match status" value="1"/>
</dbReference>
<dbReference type="Pfam" id="PF01408">
    <property type="entry name" value="GFO_IDH_MocA"/>
    <property type="match status" value="1"/>
</dbReference>
<dbReference type="AlphaFoldDB" id="A0AAF0BU82"/>
<dbReference type="PANTHER" id="PTHR43593:SF1">
    <property type="entry name" value="INOSITOL 2-DEHYDROGENASE"/>
    <property type="match status" value="1"/>
</dbReference>
<reference evidence="4" key="1">
    <citation type="submission" date="2023-01" db="EMBL/GenBank/DDBJ databases">
        <title>The diversity of Class Acidimicrobiia in South China Sea sediment environments and the proposal of Iamia marina sp. nov., a novel species of the genus Iamia.</title>
        <authorList>
            <person name="He Y."/>
            <person name="Tian X."/>
        </authorList>
    </citation>
    <scope>NUCLEOTIDE SEQUENCE</scope>
    <source>
        <strain evidence="4">DSM 19957</strain>
    </source>
</reference>
<evidence type="ECO:0000256" key="1">
    <source>
        <dbReference type="ARBA" id="ARBA00010928"/>
    </source>
</evidence>
<organism evidence="4 5">
    <name type="scientific">Iamia majanohamensis</name>
    <dbReference type="NCBI Taxonomy" id="467976"/>
    <lineage>
        <taxon>Bacteria</taxon>
        <taxon>Bacillati</taxon>
        <taxon>Actinomycetota</taxon>
        <taxon>Acidimicrobiia</taxon>
        <taxon>Acidimicrobiales</taxon>
        <taxon>Iamiaceae</taxon>
        <taxon>Iamia</taxon>
    </lineage>
</organism>
<dbReference type="EMBL" id="CP116942">
    <property type="protein sequence ID" value="WCO65813.1"/>
    <property type="molecule type" value="Genomic_DNA"/>
</dbReference>
<accession>A0AAF0BU82</accession>
<protein>
    <submittedName>
        <fullName evidence="4">Gfo/Idh/MocA family oxidoreductase</fullName>
    </submittedName>
</protein>
<gene>
    <name evidence="4" type="ORF">PO878_15020</name>
</gene>